<evidence type="ECO:0000313" key="5">
    <source>
        <dbReference type="RefSeq" id="XP_020652023.2"/>
    </source>
</evidence>
<keyword evidence="2" id="KW-0472">Membrane</keyword>
<keyword evidence="2" id="KW-0812">Transmembrane</keyword>
<evidence type="ECO:0000313" key="4">
    <source>
        <dbReference type="Proteomes" id="UP001652642"/>
    </source>
</evidence>
<dbReference type="RefSeq" id="XP_020652023.2">
    <property type="nucleotide sequence ID" value="XM_020796364.2"/>
</dbReference>
<organism evidence="4 5">
    <name type="scientific">Pogona vitticeps</name>
    <name type="common">central bearded dragon</name>
    <dbReference type="NCBI Taxonomy" id="103695"/>
    <lineage>
        <taxon>Eukaryota</taxon>
        <taxon>Metazoa</taxon>
        <taxon>Chordata</taxon>
        <taxon>Craniata</taxon>
        <taxon>Vertebrata</taxon>
        <taxon>Euteleostomi</taxon>
        <taxon>Lepidosauria</taxon>
        <taxon>Squamata</taxon>
        <taxon>Bifurcata</taxon>
        <taxon>Unidentata</taxon>
        <taxon>Episquamata</taxon>
        <taxon>Toxicofera</taxon>
        <taxon>Iguania</taxon>
        <taxon>Acrodonta</taxon>
        <taxon>Agamidae</taxon>
        <taxon>Amphibolurinae</taxon>
        <taxon>Pogona</taxon>
    </lineage>
</organism>
<dbReference type="OrthoDB" id="8442846at2759"/>
<dbReference type="AlphaFoldDB" id="A0A6J0TWP3"/>
<protein>
    <submittedName>
        <fullName evidence="5">Uncharacterized protein isoform X1</fullName>
    </submittedName>
</protein>
<sequence length="329" mass="36589">MERFSHLLLTMFITTGLFVPCNTFPSPASPIVPHKTFLPPVSMISSFERPREAEMRLLPLTKIQGESLSVKGVCSPPYIQAKKIWCKGDLLRECNPGEPFSLSRPGWRYLATDSDQRIALRESENGCLDFFISVLQTEDSGIYWIGILEDLHIIPLRKIEVIVQSQPSPDAVQPPVGKKEVQKGLQNDDTESTTRKDGQRIYQLILVLGSTVVGITIIAIFTLVVTLLAKRKIRAAHDPNVDENPKQTIITLQIHEINPDKNISGKEVNALYAIPKKPKSKGEEDATYVNSKFPLGSSIIRHPNEPAVLSSLGSVEYANIAFGSQHIRD</sequence>
<evidence type="ECO:0000256" key="2">
    <source>
        <dbReference type="SAM" id="Phobius"/>
    </source>
</evidence>
<dbReference type="InterPro" id="IPR013783">
    <property type="entry name" value="Ig-like_fold"/>
</dbReference>
<reference evidence="5" key="1">
    <citation type="submission" date="2025-08" db="UniProtKB">
        <authorList>
            <consortium name="RefSeq"/>
        </authorList>
    </citation>
    <scope>IDENTIFICATION</scope>
</reference>
<dbReference type="KEGG" id="pvt:110080448"/>
<name>A0A6J0TWP3_9SAUR</name>
<proteinExistence type="predicted"/>
<gene>
    <name evidence="5" type="primary">LOC110080448</name>
</gene>
<feature type="region of interest" description="Disordered" evidence="1">
    <location>
        <begin position="168"/>
        <end position="194"/>
    </location>
</feature>
<accession>A0A6J0TWP3</accession>
<keyword evidence="3" id="KW-0732">Signal</keyword>
<dbReference type="GeneID" id="110080448"/>
<feature type="chain" id="PRO_5045982337" evidence="3">
    <location>
        <begin position="24"/>
        <end position="329"/>
    </location>
</feature>
<dbReference type="Proteomes" id="UP001652642">
    <property type="component" value="Chromosome 4"/>
</dbReference>
<dbReference type="Gene3D" id="2.60.40.10">
    <property type="entry name" value="Immunoglobulins"/>
    <property type="match status" value="1"/>
</dbReference>
<feature type="signal peptide" evidence="3">
    <location>
        <begin position="1"/>
        <end position="23"/>
    </location>
</feature>
<dbReference type="InParanoid" id="A0A6J0TWP3"/>
<keyword evidence="4" id="KW-1185">Reference proteome</keyword>
<evidence type="ECO:0000256" key="3">
    <source>
        <dbReference type="SAM" id="SignalP"/>
    </source>
</evidence>
<keyword evidence="2" id="KW-1133">Transmembrane helix</keyword>
<feature type="transmembrane region" description="Helical" evidence="2">
    <location>
        <begin position="201"/>
        <end position="229"/>
    </location>
</feature>
<evidence type="ECO:0000256" key="1">
    <source>
        <dbReference type="SAM" id="MobiDB-lite"/>
    </source>
</evidence>